<protein>
    <submittedName>
        <fullName evidence="2">Uncharacterized protein</fullName>
    </submittedName>
</protein>
<comment type="caution">
    <text evidence="2">The sequence shown here is derived from an EMBL/GenBank/DDBJ whole genome shotgun (WGS) entry which is preliminary data.</text>
</comment>
<evidence type="ECO:0000313" key="2">
    <source>
        <dbReference type="EMBL" id="RAZ67307.1"/>
    </source>
</evidence>
<keyword evidence="1" id="KW-1133">Transmembrane helix</keyword>
<dbReference type="InterPro" id="IPR046717">
    <property type="entry name" value="DUF6609"/>
</dbReference>
<dbReference type="Proteomes" id="UP000251869">
    <property type="component" value="Unassembled WGS sequence"/>
</dbReference>
<feature type="transmembrane region" description="Helical" evidence="1">
    <location>
        <begin position="102"/>
        <end position="120"/>
    </location>
</feature>
<sequence>MIIIAAALAGGPLLVQPVLLGAGYAIGFVLILALPFVNRKLAYGKNSKFQDRFENIAIFLNIALCTACGLIVGFSDLRVFWLSLFIAVGIHFVLFYFSQGSWMVVLAILTIGNGVLGLLLVDVPFLVFAIIDGGLKMAIGIKLLLQKHPSFKATKQISA</sequence>
<dbReference type="Pfam" id="PF20313">
    <property type="entry name" value="DUF6609"/>
    <property type="match status" value="1"/>
</dbReference>
<gene>
    <name evidence="2" type="ORF">DP119_11110</name>
</gene>
<accession>A0A365K3U4</accession>
<dbReference type="EMBL" id="QLZQ01000004">
    <property type="protein sequence ID" value="RAZ67307.1"/>
    <property type="molecule type" value="Genomic_DNA"/>
</dbReference>
<keyword evidence="1" id="KW-0812">Transmembrane</keyword>
<dbReference type="AlphaFoldDB" id="A0A365K3U4"/>
<organism evidence="2 3">
    <name type="scientific">Planococcus maitriensis</name>
    <dbReference type="NCBI Taxonomy" id="221799"/>
    <lineage>
        <taxon>Bacteria</taxon>
        <taxon>Bacillati</taxon>
        <taxon>Bacillota</taxon>
        <taxon>Bacilli</taxon>
        <taxon>Bacillales</taxon>
        <taxon>Caryophanaceae</taxon>
        <taxon>Planococcus</taxon>
    </lineage>
</organism>
<keyword evidence="1" id="KW-0472">Membrane</keyword>
<evidence type="ECO:0000313" key="3">
    <source>
        <dbReference type="Proteomes" id="UP000251869"/>
    </source>
</evidence>
<name>A0A365K3U4_9BACL</name>
<feature type="transmembrane region" description="Helical" evidence="1">
    <location>
        <begin position="80"/>
        <end position="97"/>
    </location>
</feature>
<evidence type="ECO:0000256" key="1">
    <source>
        <dbReference type="SAM" id="Phobius"/>
    </source>
</evidence>
<feature type="transmembrane region" description="Helical" evidence="1">
    <location>
        <begin position="18"/>
        <end position="36"/>
    </location>
</feature>
<proteinExistence type="predicted"/>
<reference evidence="2 3" key="1">
    <citation type="submission" date="2018-06" db="EMBL/GenBank/DDBJ databases">
        <title>The draft genome sequences of strains SCU63 and S1.</title>
        <authorList>
            <person name="Gan L."/>
        </authorList>
    </citation>
    <scope>NUCLEOTIDE SEQUENCE [LARGE SCALE GENOMIC DNA]</scope>
    <source>
        <strain evidence="2 3">S1</strain>
    </source>
</reference>
<keyword evidence="3" id="KW-1185">Reference proteome</keyword>
<feature type="transmembrane region" description="Helical" evidence="1">
    <location>
        <begin position="56"/>
        <end position="74"/>
    </location>
</feature>